<dbReference type="PANTHER" id="PTHR33744">
    <property type="entry name" value="CARBOHYDRATE DIACID REGULATOR"/>
    <property type="match status" value="1"/>
</dbReference>
<dbReference type="InterPro" id="IPR042070">
    <property type="entry name" value="PucR_C-HTH_sf"/>
</dbReference>
<evidence type="ECO:0000259" key="4">
    <source>
        <dbReference type="Pfam" id="PF17853"/>
    </source>
</evidence>
<accession>A0A410FU83</accession>
<dbReference type="Gene3D" id="1.10.10.2840">
    <property type="entry name" value="PucR C-terminal helix-turn-helix domain"/>
    <property type="match status" value="1"/>
</dbReference>
<dbReference type="KEGG" id="bih:BIP78_0752"/>
<feature type="domain" description="CdaR GGDEF-like" evidence="4">
    <location>
        <begin position="309"/>
        <end position="446"/>
    </location>
</feature>
<reference evidence="6" key="1">
    <citation type="submission" date="2018-12" db="EMBL/GenBank/DDBJ databases">
        <title>Complete genome sequence of an uncultured bacterium of the candidate phylum Bipolaricaulota.</title>
        <authorList>
            <person name="Kadnikov V.V."/>
            <person name="Mardanov A.V."/>
            <person name="Beletsky A.V."/>
            <person name="Frank Y.A."/>
            <person name="Karnachuk O.V."/>
            <person name="Ravin N.V."/>
        </authorList>
    </citation>
    <scope>NUCLEOTIDE SEQUENCE [LARGE SCALE GENOMIC DNA]</scope>
</reference>
<evidence type="ECO:0008006" key="7">
    <source>
        <dbReference type="Google" id="ProtNLM"/>
    </source>
</evidence>
<dbReference type="Pfam" id="PF13556">
    <property type="entry name" value="HTH_30"/>
    <property type="match status" value="1"/>
</dbReference>
<evidence type="ECO:0000256" key="1">
    <source>
        <dbReference type="ARBA" id="ARBA00006754"/>
    </source>
</evidence>
<evidence type="ECO:0000259" key="3">
    <source>
        <dbReference type="Pfam" id="PF13556"/>
    </source>
</evidence>
<dbReference type="AlphaFoldDB" id="A0A410FU83"/>
<protein>
    <recommendedName>
        <fullName evidence="7">PucR family transcriptional regulator</fullName>
    </recommendedName>
</protein>
<dbReference type="EMBL" id="CP034928">
    <property type="protein sequence ID" value="QAA76518.1"/>
    <property type="molecule type" value="Genomic_DNA"/>
</dbReference>
<dbReference type="Proteomes" id="UP000287233">
    <property type="component" value="Chromosome"/>
</dbReference>
<dbReference type="InterPro" id="IPR051448">
    <property type="entry name" value="CdaR-like_regulators"/>
</dbReference>
<name>A0A410FU83_BIPS1</name>
<comment type="similarity">
    <text evidence="1">Belongs to the CdaR family.</text>
</comment>
<gene>
    <name evidence="5" type="ORF">BIP78_0752</name>
</gene>
<sequence length="569" mass="62013">MALTVREALTIAEPLRRAKVVAGKDGLDNVIRSVNVMEVPNILDWVHPGELLVTTLYPLRDNAAAVETLVPRLAEKGLAGLAVTPDSYIGELPPCMLDAADERRFPLIELPPRVSFIDIIQPLTSRILNLQANELRQSEATLRQFVDLVLGGGSYSDIAHVIAQVVGRPVTIVDRFRRVLGSGVVAGKAHEHAEFLEKDATGDVYLGANYAPVPRDVLPGGSTRRLVVPTSAGPLVHLSRAIRVSSLDLGEIIVWGELAPPLHSAEMVALEHGATVIALKMMETRSLSQVEQQFQNEILEGLLSERAAARDSARQLAAGMGTQLEPPFWVVVVTPDLPSGTLLAAAERVRQSGIDSSLHLARRYVRIAHPDASFWRHGSRLVVFLPQGGEHAPRAGKTLIDELHQVCLRIEQQNAPHTVSVGISGLTQDLADFRHAYQCAVQSIEVGKVIHKRATSVVARYEDLGLFRFISRTDLPGGVGRFCEDVLGPLLERDRALGSQLVETLRVYLAENRNLGRAARALGIHYNTMRYRLSRIREVVGAALDDPNQRLALEVALQLYPLVAGTGAA</sequence>
<dbReference type="InterPro" id="IPR012914">
    <property type="entry name" value="PucR_dom"/>
</dbReference>
<evidence type="ECO:0000313" key="6">
    <source>
        <dbReference type="Proteomes" id="UP000287233"/>
    </source>
</evidence>
<dbReference type="InterPro" id="IPR025736">
    <property type="entry name" value="PucR_C-HTH_dom"/>
</dbReference>
<proteinExistence type="inferred from homology"/>
<feature type="domain" description="Purine catabolism PurC-like" evidence="2">
    <location>
        <begin position="15"/>
        <end position="127"/>
    </location>
</feature>
<evidence type="ECO:0000259" key="2">
    <source>
        <dbReference type="Pfam" id="PF07905"/>
    </source>
</evidence>
<dbReference type="Pfam" id="PF07905">
    <property type="entry name" value="PucR"/>
    <property type="match status" value="1"/>
</dbReference>
<dbReference type="InterPro" id="IPR041522">
    <property type="entry name" value="CdaR_GGDEF"/>
</dbReference>
<feature type="domain" description="PucR C-terminal helix-turn-helix" evidence="3">
    <location>
        <begin position="501"/>
        <end position="558"/>
    </location>
</feature>
<dbReference type="Pfam" id="PF17853">
    <property type="entry name" value="GGDEF_2"/>
    <property type="match status" value="1"/>
</dbReference>
<dbReference type="PANTHER" id="PTHR33744:SF1">
    <property type="entry name" value="DNA-BINDING TRANSCRIPTIONAL ACTIVATOR ADER"/>
    <property type="match status" value="1"/>
</dbReference>
<organism evidence="5 6">
    <name type="scientific">Bipolaricaulis sibiricus</name>
    <dbReference type="NCBI Taxonomy" id="2501609"/>
    <lineage>
        <taxon>Bacteria</taxon>
        <taxon>Candidatus Bipolaricaulota</taxon>
        <taxon>Candidatus Bipolaricaulia</taxon>
        <taxon>Candidatus Bipolaricaulales</taxon>
        <taxon>Candidatus Bipolaricaulaceae</taxon>
        <taxon>Candidatus Bipolaricaulis</taxon>
    </lineage>
</organism>
<evidence type="ECO:0000313" key="5">
    <source>
        <dbReference type="EMBL" id="QAA76518.1"/>
    </source>
</evidence>